<dbReference type="OrthoDB" id="7250310at2759"/>
<evidence type="ECO:0008006" key="5">
    <source>
        <dbReference type="Google" id="ProtNLM"/>
    </source>
</evidence>
<name>A0A484AWZ4_DRONA</name>
<organism evidence="3 4">
    <name type="scientific">Drosophila navojoa</name>
    <name type="common">Fruit fly</name>
    <dbReference type="NCBI Taxonomy" id="7232"/>
    <lineage>
        <taxon>Eukaryota</taxon>
        <taxon>Metazoa</taxon>
        <taxon>Ecdysozoa</taxon>
        <taxon>Arthropoda</taxon>
        <taxon>Hexapoda</taxon>
        <taxon>Insecta</taxon>
        <taxon>Pterygota</taxon>
        <taxon>Neoptera</taxon>
        <taxon>Endopterygota</taxon>
        <taxon>Diptera</taxon>
        <taxon>Brachycera</taxon>
        <taxon>Muscomorpha</taxon>
        <taxon>Ephydroidea</taxon>
        <taxon>Drosophilidae</taxon>
        <taxon>Drosophila</taxon>
    </lineage>
</organism>
<dbReference type="EMBL" id="LSRL02000451">
    <property type="protein sequence ID" value="TDG40924.1"/>
    <property type="molecule type" value="Genomic_DNA"/>
</dbReference>
<evidence type="ECO:0000313" key="4">
    <source>
        <dbReference type="Proteomes" id="UP000295192"/>
    </source>
</evidence>
<evidence type="ECO:0000313" key="3">
    <source>
        <dbReference type="EMBL" id="TDG40924.1"/>
    </source>
</evidence>
<feature type="region of interest" description="Disordered" evidence="1">
    <location>
        <begin position="76"/>
        <end position="106"/>
    </location>
</feature>
<sequence>MWKILSILCVLCVVEGYQDVNGKWMECPQGYSAINGMCYITSMCPEGYRLHTDGMCHLINPAPCPYDTKPMTTTPSPYNELPTTSTITSTSTSTTTTTLPPEEDPIINYDPTPVEEPDEQVRCPPGSIYFRDECRKILCTQGEYYAGRCVSPACPMGTVWWRKQCQEPGYITTVLEIDNVIKNKHEYLTATENVNKVEYRTTKPYDPSTDQSHAYVESKANIVVKTTTPASMTQQISAGCCTVISPRICRQYEIKWVCFNHKRKFCNPNVCTSPVIYIKPPEIVELDDPKMLVMPPNPPLSSCVTPDCPESEMLNCSGCAKGLREFCSTSCYYYFCPRNSCEFKESEDFCSIYPGEFGCNKNYGCTWSWCK</sequence>
<gene>
    <name evidence="3" type="ORF">AWZ03_012656</name>
</gene>
<keyword evidence="2" id="KW-0732">Signal</keyword>
<keyword evidence="4" id="KW-1185">Reference proteome</keyword>
<dbReference type="OMA" id="LDCSGCK"/>
<reference evidence="3 4" key="1">
    <citation type="journal article" date="2019" name="J. Hered.">
        <title>An Improved Genome Assembly for Drosophila navojoa, the Basal Species in the mojavensis Cluster.</title>
        <authorList>
            <person name="Vanderlinde T."/>
            <person name="Dupim E.G."/>
            <person name="Nazario-Yepiz N.O."/>
            <person name="Carvalho A.B."/>
        </authorList>
    </citation>
    <scope>NUCLEOTIDE SEQUENCE [LARGE SCALE GENOMIC DNA]</scope>
    <source>
        <strain evidence="3">Navoj_Jal97</strain>
        <tissue evidence="3">Whole organism</tissue>
    </source>
</reference>
<dbReference type="STRING" id="7232.A0A484AWZ4"/>
<dbReference type="Proteomes" id="UP000295192">
    <property type="component" value="Unassembled WGS sequence"/>
</dbReference>
<accession>A0A484AWZ4</accession>
<feature type="compositionally biased region" description="Low complexity" evidence="1">
    <location>
        <begin position="83"/>
        <end position="98"/>
    </location>
</feature>
<feature type="chain" id="PRO_5019793958" description="Chitin-binding type-2 domain-containing protein" evidence="2">
    <location>
        <begin position="17"/>
        <end position="371"/>
    </location>
</feature>
<dbReference type="AlphaFoldDB" id="A0A484AWZ4"/>
<evidence type="ECO:0000256" key="1">
    <source>
        <dbReference type="SAM" id="MobiDB-lite"/>
    </source>
</evidence>
<evidence type="ECO:0000256" key="2">
    <source>
        <dbReference type="SAM" id="SignalP"/>
    </source>
</evidence>
<comment type="caution">
    <text evidence="3">The sequence shown here is derived from an EMBL/GenBank/DDBJ whole genome shotgun (WGS) entry which is preliminary data.</text>
</comment>
<protein>
    <recommendedName>
        <fullName evidence="5">Chitin-binding type-2 domain-containing protein</fullName>
    </recommendedName>
</protein>
<proteinExistence type="predicted"/>
<feature type="signal peptide" evidence="2">
    <location>
        <begin position="1"/>
        <end position="16"/>
    </location>
</feature>